<dbReference type="PANTHER" id="PTHR21011:SF1">
    <property type="entry name" value="SMALL RIBOSOMAL SUBUNIT PROTEIN BS6M"/>
    <property type="match status" value="1"/>
</dbReference>
<keyword evidence="10" id="KW-1185">Reference proteome</keyword>
<evidence type="ECO:0000256" key="3">
    <source>
        <dbReference type="ARBA" id="ARBA00022884"/>
    </source>
</evidence>
<accession>A0A8D5UKK6</accession>
<evidence type="ECO:0000256" key="4">
    <source>
        <dbReference type="ARBA" id="ARBA00022980"/>
    </source>
</evidence>
<protein>
    <recommendedName>
        <fullName evidence="7 8">Small ribosomal subunit protein bS6</fullName>
    </recommendedName>
</protein>
<dbReference type="InterPro" id="IPR035980">
    <property type="entry name" value="Ribosomal_bS6_sf"/>
</dbReference>
<dbReference type="InterPro" id="IPR014717">
    <property type="entry name" value="Transl_elong_EF1B/ribsomal_bS6"/>
</dbReference>
<keyword evidence="4 8" id="KW-0689">Ribosomal protein</keyword>
<dbReference type="HAMAP" id="MF_00360">
    <property type="entry name" value="Ribosomal_bS6"/>
    <property type="match status" value="1"/>
</dbReference>
<evidence type="ECO:0000313" key="10">
    <source>
        <dbReference type="Proteomes" id="UP000677436"/>
    </source>
</evidence>
<proteinExistence type="inferred from homology"/>
<organism evidence="9 10">
    <name type="scientific">Polycladomyces abyssicola</name>
    <dbReference type="NCBI Taxonomy" id="1125966"/>
    <lineage>
        <taxon>Bacteria</taxon>
        <taxon>Bacillati</taxon>
        <taxon>Bacillota</taxon>
        <taxon>Bacilli</taxon>
        <taxon>Bacillales</taxon>
        <taxon>Thermoactinomycetaceae</taxon>
        <taxon>Polycladomyces</taxon>
    </lineage>
</organism>
<dbReference type="Gene3D" id="3.30.70.60">
    <property type="match status" value="1"/>
</dbReference>
<evidence type="ECO:0000256" key="5">
    <source>
        <dbReference type="ARBA" id="ARBA00023274"/>
    </source>
</evidence>
<dbReference type="RefSeq" id="WP_205492316.1">
    <property type="nucleotide sequence ID" value="NZ_AP024601.1"/>
</dbReference>
<name>A0A8D5UKK6_9BACL</name>
<comment type="similarity">
    <text evidence="1 8">Belongs to the bacterial ribosomal protein bS6 family.</text>
</comment>
<dbReference type="GO" id="GO:0005737">
    <property type="term" value="C:cytoplasm"/>
    <property type="evidence" value="ECO:0007669"/>
    <property type="project" value="UniProtKB-ARBA"/>
</dbReference>
<dbReference type="EMBL" id="AP024601">
    <property type="protein sequence ID" value="BCU83395.1"/>
    <property type="molecule type" value="Genomic_DNA"/>
</dbReference>
<keyword evidence="3 8" id="KW-0694">RNA-binding</keyword>
<gene>
    <name evidence="8 9" type="primary">rpsF</name>
    <name evidence="9" type="ORF">JIR001_31780</name>
</gene>
<dbReference type="NCBIfam" id="TIGR00166">
    <property type="entry name" value="S6"/>
    <property type="match status" value="1"/>
</dbReference>
<evidence type="ECO:0000313" key="9">
    <source>
        <dbReference type="EMBL" id="BCU83395.1"/>
    </source>
</evidence>
<dbReference type="SUPFAM" id="SSF54995">
    <property type="entry name" value="Ribosomal protein S6"/>
    <property type="match status" value="1"/>
</dbReference>
<dbReference type="FunFam" id="3.30.70.60:FF:000002">
    <property type="entry name" value="30S ribosomal protein S6"/>
    <property type="match status" value="1"/>
</dbReference>
<dbReference type="Pfam" id="PF01250">
    <property type="entry name" value="Ribosomal_S6"/>
    <property type="match status" value="1"/>
</dbReference>
<keyword evidence="2 8" id="KW-0699">rRNA-binding</keyword>
<reference evidence="9" key="2">
    <citation type="journal article" date="2021" name="Microbiol. Resour. Announc.">
        <title>Complete Genome Sequence of Polycladomyces abyssicola JIR-001T, Isolated from Hemipelagic Sediment in Deep Seawater.</title>
        <authorList>
            <person name="Tsubouchi T."/>
            <person name="Kaneko Y."/>
        </authorList>
    </citation>
    <scope>NUCLEOTIDE SEQUENCE</scope>
    <source>
        <strain evidence="9">JIR-001</strain>
    </source>
</reference>
<dbReference type="CDD" id="cd00473">
    <property type="entry name" value="bS6"/>
    <property type="match status" value="1"/>
</dbReference>
<reference evidence="9" key="1">
    <citation type="journal article" date="2013" name="Int. J. Syst. Evol. Microbiol.">
        <title>Polycladomyces abyssicola gen. nov., sp. nov., a thermophilic filamentous bacterium isolated from hemipelagic sediment.</title>
        <authorList>
            <person name="Tsubouchi T."/>
            <person name="Shimane Y."/>
            <person name="Mori K."/>
            <person name="Usui K."/>
            <person name="Hiraki T."/>
            <person name="Tame A."/>
            <person name="Uematsu K."/>
            <person name="Maruyama T."/>
            <person name="Hatada Y."/>
        </authorList>
    </citation>
    <scope>NUCLEOTIDE SEQUENCE</scope>
    <source>
        <strain evidence="9">JIR-001</strain>
    </source>
</reference>
<dbReference type="GO" id="GO:0006412">
    <property type="term" value="P:translation"/>
    <property type="evidence" value="ECO:0007669"/>
    <property type="project" value="UniProtKB-UniRule"/>
</dbReference>
<dbReference type="GO" id="GO:1990904">
    <property type="term" value="C:ribonucleoprotein complex"/>
    <property type="evidence" value="ECO:0007669"/>
    <property type="project" value="UniProtKB-KW"/>
</dbReference>
<keyword evidence="5 8" id="KW-0687">Ribonucleoprotein</keyword>
<dbReference type="KEGG" id="pabs:JIR001_31780"/>
<sequence>MRKYELMYIVRPDLDDENLRATREKVHSVITNNGGEIIEVNEMGKRRLAYEIKKFRDGVYTVVTFNATPEVVNELDRTIKINDNVIRHMIINLEEK</sequence>
<dbReference type="PROSITE" id="PS01048">
    <property type="entry name" value="RIBOSOMAL_S6"/>
    <property type="match status" value="1"/>
</dbReference>
<dbReference type="GO" id="GO:0005840">
    <property type="term" value="C:ribosome"/>
    <property type="evidence" value="ECO:0007669"/>
    <property type="project" value="UniProtKB-KW"/>
</dbReference>
<evidence type="ECO:0000256" key="6">
    <source>
        <dbReference type="ARBA" id="ARBA00035104"/>
    </source>
</evidence>
<dbReference type="PANTHER" id="PTHR21011">
    <property type="entry name" value="MITOCHONDRIAL 28S RIBOSOMAL PROTEIN S6"/>
    <property type="match status" value="1"/>
</dbReference>
<evidence type="ECO:0000256" key="1">
    <source>
        <dbReference type="ARBA" id="ARBA00009512"/>
    </source>
</evidence>
<dbReference type="AlphaFoldDB" id="A0A8D5UKK6"/>
<evidence type="ECO:0000256" key="2">
    <source>
        <dbReference type="ARBA" id="ARBA00022730"/>
    </source>
</evidence>
<dbReference type="Proteomes" id="UP000677436">
    <property type="component" value="Chromosome"/>
</dbReference>
<dbReference type="GO" id="GO:0003735">
    <property type="term" value="F:structural constituent of ribosome"/>
    <property type="evidence" value="ECO:0007669"/>
    <property type="project" value="InterPro"/>
</dbReference>
<evidence type="ECO:0000256" key="8">
    <source>
        <dbReference type="HAMAP-Rule" id="MF_00360"/>
    </source>
</evidence>
<comment type="function">
    <text evidence="6 8">Binds together with bS18 to 16S ribosomal RNA.</text>
</comment>
<dbReference type="InterPro" id="IPR000529">
    <property type="entry name" value="Ribosomal_bS6"/>
</dbReference>
<dbReference type="InterPro" id="IPR020814">
    <property type="entry name" value="Ribosomal_S6_plastid/chlpt"/>
</dbReference>
<dbReference type="InterPro" id="IPR020815">
    <property type="entry name" value="Ribosomal_bS6_CS"/>
</dbReference>
<dbReference type="GO" id="GO:0070181">
    <property type="term" value="F:small ribosomal subunit rRNA binding"/>
    <property type="evidence" value="ECO:0007669"/>
    <property type="project" value="TreeGrafter"/>
</dbReference>
<evidence type="ECO:0000256" key="7">
    <source>
        <dbReference type="ARBA" id="ARBA00035294"/>
    </source>
</evidence>